<sequence>MKSYDYDKEDEMVVVNPHRQVVEALWSWCHQIGIPLEFVSWEGEGEDGEWSVGEGDADGFVYRQETDVGVIRLGFNQPVALVWVRFLAEVLSHLAVDRENQFVIASVVHEVRNPLTVALGYQELMSQSYSDPLLTKTAELLIQISDRLEDVLRGYQEILQFEAFDLARLCQDVGNEFQEFLRRKSVSLRITGDMGWIRGDRRTIRQVVRNLLRNACDAVNEGGEIDITTENQNTHVLLRVSDNGTGIAAGIRPFLFHPYYTSKSDGHGLGLVICRRIVEQHHGSIDIEDLSPGTAILVRLPKNPQKERASNSH</sequence>
<dbReference type="Gene3D" id="3.30.565.10">
    <property type="entry name" value="Histidine kinase-like ATPase, C-terminal domain"/>
    <property type="match status" value="1"/>
</dbReference>
<dbReference type="InterPro" id="IPR036890">
    <property type="entry name" value="HATPase_C_sf"/>
</dbReference>
<keyword evidence="4" id="KW-0418">Kinase</keyword>
<comment type="caution">
    <text evidence="7">The sequence shown here is derived from an EMBL/GenBank/DDBJ whole genome shotgun (WGS) entry which is preliminary data.</text>
</comment>
<dbReference type="EMBL" id="PXYT01000026">
    <property type="protein sequence ID" value="PSR27415.1"/>
    <property type="molecule type" value="Genomic_DNA"/>
</dbReference>
<dbReference type="PANTHER" id="PTHR43547">
    <property type="entry name" value="TWO-COMPONENT HISTIDINE KINASE"/>
    <property type="match status" value="1"/>
</dbReference>
<evidence type="ECO:0000256" key="1">
    <source>
        <dbReference type="ARBA" id="ARBA00000085"/>
    </source>
</evidence>
<dbReference type="Gene3D" id="1.10.287.130">
    <property type="match status" value="1"/>
</dbReference>
<evidence type="ECO:0000256" key="2">
    <source>
        <dbReference type="ARBA" id="ARBA00012438"/>
    </source>
</evidence>
<dbReference type="AlphaFoldDB" id="A0A2T2WYV1"/>
<gene>
    <name evidence="7" type="ORF">C7B43_11775</name>
</gene>
<evidence type="ECO:0000313" key="7">
    <source>
        <dbReference type="EMBL" id="PSR27415.1"/>
    </source>
</evidence>
<evidence type="ECO:0000259" key="6">
    <source>
        <dbReference type="PROSITE" id="PS50109"/>
    </source>
</evidence>
<dbReference type="SUPFAM" id="SSF47384">
    <property type="entry name" value="Homodimeric domain of signal transducing histidine kinase"/>
    <property type="match status" value="1"/>
</dbReference>
<comment type="catalytic activity">
    <reaction evidence="1">
        <text>ATP + protein L-histidine = ADP + protein N-phospho-L-histidine.</text>
        <dbReference type="EC" id="2.7.13.3"/>
    </reaction>
</comment>
<dbReference type="InterPro" id="IPR003661">
    <property type="entry name" value="HisK_dim/P_dom"/>
</dbReference>
<evidence type="ECO:0000256" key="3">
    <source>
        <dbReference type="ARBA" id="ARBA00022553"/>
    </source>
</evidence>
<proteinExistence type="predicted"/>
<keyword evidence="3" id="KW-0597">Phosphoprotein</keyword>
<dbReference type="InterPro" id="IPR004358">
    <property type="entry name" value="Sig_transdc_His_kin-like_C"/>
</dbReference>
<dbReference type="Pfam" id="PF00512">
    <property type="entry name" value="HisKA"/>
    <property type="match status" value="1"/>
</dbReference>
<dbReference type="PRINTS" id="PR00344">
    <property type="entry name" value="BCTRLSENSOR"/>
</dbReference>
<evidence type="ECO:0000313" key="8">
    <source>
        <dbReference type="Proteomes" id="UP000242699"/>
    </source>
</evidence>
<organism evidence="7 8">
    <name type="scientific">Sulfobacillus benefaciens</name>
    <dbReference type="NCBI Taxonomy" id="453960"/>
    <lineage>
        <taxon>Bacteria</taxon>
        <taxon>Bacillati</taxon>
        <taxon>Bacillota</taxon>
        <taxon>Clostridia</taxon>
        <taxon>Eubacteriales</taxon>
        <taxon>Clostridiales Family XVII. Incertae Sedis</taxon>
        <taxon>Sulfobacillus</taxon>
    </lineage>
</organism>
<dbReference type="SMART" id="SM00387">
    <property type="entry name" value="HATPase_c"/>
    <property type="match status" value="1"/>
</dbReference>
<feature type="domain" description="Histidine kinase" evidence="6">
    <location>
        <begin position="106"/>
        <end position="304"/>
    </location>
</feature>
<accession>A0A2T2WYV1</accession>
<keyword evidence="4" id="KW-0808">Transferase</keyword>
<dbReference type="InterPro" id="IPR003594">
    <property type="entry name" value="HATPase_dom"/>
</dbReference>
<dbReference type="GO" id="GO:0000155">
    <property type="term" value="F:phosphorelay sensor kinase activity"/>
    <property type="evidence" value="ECO:0007669"/>
    <property type="project" value="InterPro"/>
</dbReference>
<keyword evidence="5" id="KW-0902">Two-component regulatory system</keyword>
<dbReference type="PANTHER" id="PTHR43547:SF2">
    <property type="entry name" value="HYBRID SIGNAL TRANSDUCTION HISTIDINE KINASE C"/>
    <property type="match status" value="1"/>
</dbReference>
<dbReference type="InterPro" id="IPR036097">
    <property type="entry name" value="HisK_dim/P_sf"/>
</dbReference>
<evidence type="ECO:0000256" key="4">
    <source>
        <dbReference type="ARBA" id="ARBA00022777"/>
    </source>
</evidence>
<dbReference type="InterPro" id="IPR005467">
    <property type="entry name" value="His_kinase_dom"/>
</dbReference>
<reference evidence="7 8" key="1">
    <citation type="journal article" date="2014" name="BMC Genomics">
        <title>Comparison of environmental and isolate Sulfobacillus genomes reveals diverse carbon, sulfur, nitrogen, and hydrogen metabolisms.</title>
        <authorList>
            <person name="Justice N.B."/>
            <person name="Norman A."/>
            <person name="Brown C.T."/>
            <person name="Singh A."/>
            <person name="Thomas B.C."/>
            <person name="Banfield J.F."/>
        </authorList>
    </citation>
    <scope>NUCLEOTIDE SEQUENCE [LARGE SCALE GENOMIC DNA]</scope>
    <source>
        <strain evidence="7">AMDSBA1</strain>
    </source>
</reference>
<dbReference type="PROSITE" id="PS50109">
    <property type="entry name" value="HIS_KIN"/>
    <property type="match status" value="1"/>
</dbReference>
<protein>
    <recommendedName>
        <fullName evidence="2">histidine kinase</fullName>
        <ecNumber evidence="2">2.7.13.3</ecNumber>
    </recommendedName>
</protein>
<name>A0A2T2WYV1_9FIRM</name>
<dbReference type="SMART" id="SM00388">
    <property type="entry name" value="HisKA"/>
    <property type="match status" value="1"/>
</dbReference>
<dbReference type="Proteomes" id="UP000242699">
    <property type="component" value="Unassembled WGS sequence"/>
</dbReference>
<dbReference type="Pfam" id="PF02518">
    <property type="entry name" value="HATPase_c"/>
    <property type="match status" value="1"/>
</dbReference>
<evidence type="ECO:0000256" key="5">
    <source>
        <dbReference type="ARBA" id="ARBA00023012"/>
    </source>
</evidence>
<dbReference type="EC" id="2.7.13.3" evidence="2"/>
<dbReference type="CDD" id="cd00082">
    <property type="entry name" value="HisKA"/>
    <property type="match status" value="1"/>
</dbReference>
<dbReference type="SUPFAM" id="SSF55874">
    <property type="entry name" value="ATPase domain of HSP90 chaperone/DNA topoisomerase II/histidine kinase"/>
    <property type="match status" value="1"/>
</dbReference>